<proteinExistence type="predicted"/>
<gene>
    <name evidence="2" type="ORF">SNE40_004100</name>
</gene>
<evidence type="ECO:0000313" key="3">
    <source>
        <dbReference type="Proteomes" id="UP001347796"/>
    </source>
</evidence>
<evidence type="ECO:0000256" key="1">
    <source>
        <dbReference type="SAM" id="SignalP"/>
    </source>
</evidence>
<name>A0AAN8QG96_PATCE</name>
<accession>A0AAN8QG96</accession>
<dbReference type="PROSITE" id="PS51257">
    <property type="entry name" value="PROKAR_LIPOPROTEIN"/>
    <property type="match status" value="1"/>
</dbReference>
<comment type="caution">
    <text evidence="2">The sequence shown here is derived from an EMBL/GenBank/DDBJ whole genome shotgun (WGS) entry which is preliminary data.</text>
</comment>
<sequence>MKVSRVLIVFLGIVMTVEGFLDNIACVAGTAACAVQLATATTGQTCSDKRPYFQCLANNGCQASTDFYKSQVTAFNYTGCGT</sequence>
<evidence type="ECO:0000313" key="2">
    <source>
        <dbReference type="EMBL" id="KAK6192666.1"/>
    </source>
</evidence>
<dbReference type="EMBL" id="JAZGQO010000002">
    <property type="protein sequence ID" value="KAK6192666.1"/>
    <property type="molecule type" value="Genomic_DNA"/>
</dbReference>
<keyword evidence="1" id="KW-0732">Signal</keyword>
<feature type="chain" id="PRO_5042862499" evidence="1">
    <location>
        <begin position="20"/>
        <end position="82"/>
    </location>
</feature>
<dbReference type="Proteomes" id="UP001347796">
    <property type="component" value="Unassembled WGS sequence"/>
</dbReference>
<reference evidence="2 3" key="1">
    <citation type="submission" date="2024-01" db="EMBL/GenBank/DDBJ databases">
        <title>The genome of the rayed Mediterranean limpet Patella caerulea (Linnaeus, 1758).</title>
        <authorList>
            <person name="Anh-Thu Weber A."/>
            <person name="Halstead-Nussloch G."/>
        </authorList>
    </citation>
    <scope>NUCLEOTIDE SEQUENCE [LARGE SCALE GENOMIC DNA]</scope>
    <source>
        <strain evidence="2">AATW-2023a</strain>
        <tissue evidence="2">Whole specimen</tissue>
    </source>
</reference>
<keyword evidence="3" id="KW-1185">Reference proteome</keyword>
<feature type="signal peptide" evidence="1">
    <location>
        <begin position="1"/>
        <end position="19"/>
    </location>
</feature>
<dbReference type="AlphaFoldDB" id="A0AAN8QG96"/>
<protein>
    <submittedName>
        <fullName evidence="2">Uncharacterized protein</fullName>
    </submittedName>
</protein>
<organism evidence="2 3">
    <name type="scientific">Patella caerulea</name>
    <name type="common">Rayed Mediterranean limpet</name>
    <dbReference type="NCBI Taxonomy" id="87958"/>
    <lineage>
        <taxon>Eukaryota</taxon>
        <taxon>Metazoa</taxon>
        <taxon>Spiralia</taxon>
        <taxon>Lophotrochozoa</taxon>
        <taxon>Mollusca</taxon>
        <taxon>Gastropoda</taxon>
        <taxon>Patellogastropoda</taxon>
        <taxon>Patelloidea</taxon>
        <taxon>Patellidae</taxon>
        <taxon>Patella</taxon>
    </lineage>
</organism>